<feature type="binding site" evidence="3">
    <location>
        <position position="56"/>
    </location>
    <ligand>
        <name>Mg(2+)</name>
        <dbReference type="ChEBI" id="CHEBI:18420"/>
    </ligand>
</feature>
<feature type="binding site" evidence="3">
    <location>
        <position position="115"/>
    </location>
    <ligand>
        <name>Mg(2+)</name>
        <dbReference type="ChEBI" id="CHEBI:18420"/>
    </ligand>
</feature>
<dbReference type="InterPro" id="IPR003564">
    <property type="entry name" value="DHNTPase"/>
</dbReference>
<keyword evidence="3" id="KW-0460">Magnesium</keyword>
<dbReference type="GO" id="GO:0006754">
    <property type="term" value="P:ATP biosynthetic process"/>
    <property type="evidence" value="ECO:0007669"/>
    <property type="project" value="TreeGrafter"/>
</dbReference>
<evidence type="ECO:0000256" key="2">
    <source>
        <dbReference type="PIRSR" id="PIRSR603564-1"/>
    </source>
</evidence>
<evidence type="ECO:0000313" key="6">
    <source>
        <dbReference type="Proteomes" id="UP000180253"/>
    </source>
</evidence>
<dbReference type="NCBIfam" id="NF006961">
    <property type="entry name" value="PRK09438.1"/>
    <property type="match status" value="1"/>
</dbReference>
<sequence length="145" mass="16601">MSLRKPVSVLVVIYNDIGEFLLIRRADDASFWQSVTGGVEHHESPLQTAYRELKEETGIDARALGIEIVDHQHSNQYKIRECWLHRYITGAKVNTEHVFSICVPKDVEVTLDPNEHTQYLWLSQSEAIDKAWSPSNAKEISNIKV</sequence>
<dbReference type="InterPro" id="IPR020084">
    <property type="entry name" value="NUDIX_hydrolase_CS"/>
</dbReference>
<organism evidence="5 6">
    <name type="scientific">Pseudoalteromonas byunsanensis</name>
    <dbReference type="NCBI Taxonomy" id="327939"/>
    <lineage>
        <taxon>Bacteria</taxon>
        <taxon>Pseudomonadati</taxon>
        <taxon>Pseudomonadota</taxon>
        <taxon>Gammaproteobacteria</taxon>
        <taxon>Alteromonadales</taxon>
        <taxon>Pseudoalteromonadaceae</taxon>
        <taxon>Pseudoalteromonas</taxon>
    </lineage>
</organism>
<comment type="cofactor">
    <cofactor evidence="3">
        <name>Mg(2+)</name>
        <dbReference type="ChEBI" id="CHEBI:18420"/>
    </cofactor>
    <text evidence="3">Binds 1 Mg(2+) ion per subunit.</text>
</comment>
<dbReference type="EMBL" id="MNAN01000034">
    <property type="protein sequence ID" value="OHU94507.1"/>
    <property type="molecule type" value="Genomic_DNA"/>
</dbReference>
<dbReference type="CDD" id="cd04664">
    <property type="entry name" value="NUDIX_DHNTPase_like"/>
    <property type="match status" value="1"/>
</dbReference>
<proteinExistence type="predicted"/>
<dbReference type="STRING" id="327939.BIW53_15675"/>
<dbReference type="InterPro" id="IPR015797">
    <property type="entry name" value="NUDIX_hydrolase-like_dom_sf"/>
</dbReference>
<dbReference type="SUPFAM" id="SSF55811">
    <property type="entry name" value="Nudix"/>
    <property type="match status" value="1"/>
</dbReference>
<keyword evidence="6" id="KW-1185">Reference proteome</keyword>
<feature type="domain" description="Nudix hydrolase" evidence="4">
    <location>
        <begin position="2"/>
        <end position="144"/>
    </location>
</feature>
<name>A0A1S1N566_9GAMM</name>
<protein>
    <submittedName>
        <fullName evidence="5">Dihydroneopterin triphosphate diphosphatase</fullName>
    </submittedName>
</protein>
<keyword evidence="3" id="KW-0479">Metal-binding</keyword>
<evidence type="ECO:0000256" key="3">
    <source>
        <dbReference type="PIRSR" id="PIRSR603564-2"/>
    </source>
</evidence>
<keyword evidence="1" id="KW-0378">Hydrolase</keyword>
<dbReference type="RefSeq" id="WP_070992975.1">
    <property type="nucleotide sequence ID" value="NZ_CBCSHD010000010.1"/>
</dbReference>
<comment type="caution">
    <text evidence="5">The sequence shown here is derived from an EMBL/GenBank/DDBJ whole genome shotgun (WGS) entry which is preliminary data.</text>
</comment>
<dbReference type="GO" id="GO:0019177">
    <property type="term" value="F:dihydroneopterin triphosphate pyrophosphohydrolase activity"/>
    <property type="evidence" value="ECO:0007669"/>
    <property type="project" value="InterPro"/>
</dbReference>
<evidence type="ECO:0000259" key="4">
    <source>
        <dbReference type="PROSITE" id="PS51462"/>
    </source>
</evidence>
<dbReference type="GO" id="GO:0008828">
    <property type="term" value="F:dATP diphosphatase activity"/>
    <property type="evidence" value="ECO:0007669"/>
    <property type="project" value="InterPro"/>
</dbReference>
<dbReference type="Gene3D" id="3.90.79.10">
    <property type="entry name" value="Nucleoside Triphosphate Pyrophosphohydrolase"/>
    <property type="match status" value="1"/>
</dbReference>
<dbReference type="GO" id="GO:0004081">
    <property type="term" value="F:bis(5'-nucleosyl)-tetraphosphatase (asymmetrical) activity"/>
    <property type="evidence" value="ECO:0007669"/>
    <property type="project" value="TreeGrafter"/>
</dbReference>
<dbReference type="OrthoDB" id="7066556at2"/>
<dbReference type="PANTHER" id="PTHR21340">
    <property type="entry name" value="DIADENOSINE 5,5-P1,P4-TETRAPHOSPHATE PYROPHOSPHOHYDROLASE MUTT"/>
    <property type="match status" value="1"/>
</dbReference>
<dbReference type="GO" id="GO:0046656">
    <property type="term" value="P:folic acid biosynthetic process"/>
    <property type="evidence" value="ECO:0007669"/>
    <property type="project" value="InterPro"/>
</dbReference>
<dbReference type="Pfam" id="PF00293">
    <property type="entry name" value="NUDIX"/>
    <property type="match status" value="1"/>
</dbReference>
<evidence type="ECO:0000313" key="5">
    <source>
        <dbReference type="EMBL" id="OHU94507.1"/>
    </source>
</evidence>
<dbReference type="PROSITE" id="PS00893">
    <property type="entry name" value="NUDIX_BOX"/>
    <property type="match status" value="1"/>
</dbReference>
<feature type="binding site" evidence="2">
    <location>
        <position position="133"/>
    </location>
    <ligand>
        <name>substrate</name>
    </ligand>
</feature>
<reference evidence="5 6" key="1">
    <citation type="submission" date="2016-10" db="EMBL/GenBank/DDBJ databases">
        <title>Pseudoalteromonas amylolytica sp. nov., isolated from the surface seawater.</title>
        <authorList>
            <person name="Wu Y.-H."/>
            <person name="Cheng H."/>
            <person name="Jin X.-B."/>
            <person name="Wang C.-S."/>
            <person name="Xu X.-W."/>
        </authorList>
    </citation>
    <scope>NUCLEOTIDE SEQUENCE [LARGE SCALE GENOMIC DNA]</scope>
    <source>
        <strain evidence="5 6">JCM 12483</strain>
    </source>
</reference>
<gene>
    <name evidence="5" type="ORF">BIW53_15675</name>
</gene>
<dbReference type="GO" id="GO:0046872">
    <property type="term" value="F:metal ion binding"/>
    <property type="evidence" value="ECO:0007669"/>
    <property type="project" value="UniProtKB-KW"/>
</dbReference>
<dbReference type="PRINTS" id="PR01404">
    <property type="entry name" value="NPPPHYDRLASE"/>
</dbReference>
<dbReference type="Proteomes" id="UP000180253">
    <property type="component" value="Unassembled WGS sequence"/>
</dbReference>
<dbReference type="AlphaFoldDB" id="A0A1S1N566"/>
<evidence type="ECO:0000256" key="1">
    <source>
        <dbReference type="ARBA" id="ARBA00022801"/>
    </source>
</evidence>
<accession>A0A1S1N566</accession>
<feature type="binding site" evidence="3">
    <location>
        <position position="52"/>
    </location>
    <ligand>
        <name>Mg(2+)</name>
        <dbReference type="ChEBI" id="CHEBI:18420"/>
    </ligand>
</feature>
<feature type="binding site" evidence="2">
    <location>
        <position position="25"/>
    </location>
    <ligand>
        <name>substrate</name>
    </ligand>
</feature>
<feature type="binding site" evidence="2">
    <location>
        <position position="36"/>
    </location>
    <ligand>
        <name>substrate</name>
    </ligand>
</feature>
<dbReference type="GO" id="GO:0006167">
    <property type="term" value="P:AMP biosynthetic process"/>
    <property type="evidence" value="ECO:0007669"/>
    <property type="project" value="TreeGrafter"/>
</dbReference>
<dbReference type="InterPro" id="IPR000086">
    <property type="entry name" value="NUDIX_hydrolase_dom"/>
</dbReference>
<dbReference type="PANTHER" id="PTHR21340:SF0">
    <property type="entry name" value="BIS(5'-NUCLEOSYL)-TETRAPHOSPHATASE [ASYMMETRICAL]"/>
    <property type="match status" value="1"/>
</dbReference>
<dbReference type="InterPro" id="IPR051325">
    <property type="entry name" value="Nudix_hydrolase_domain"/>
</dbReference>
<dbReference type="PROSITE" id="PS51462">
    <property type="entry name" value="NUDIX"/>
    <property type="match status" value="1"/>
</dbReference>